<dbReference type="Pfam" id="PF12627">
    <property type="entry name" value="PolyA_pol_RNAbd"/>
    <property type="match status" value="1"/>
</dbReference>
<evidence type="ECO:0000313" key="15">
    <source>
        <dbReference type="EMBL" id="OIV97017.1"/>
    </source>
</evidence>
<dbReference type="OMA" id="CHVHIGN"/>
<dbReference type="CDD" id="cd05398">
    <property type="entry name" value="NT_ClassII-CCAase"/>
    <property type="match status" value="1"/>
</dbReference>
<evidence type="ECO:0000256" key="8">
    <source>
        <dbReference type="ARBA" id="ARBA00022741"/>
    </source>
</evidence>
<dbReference type="Gene3D" id="1.10.3090.10">
    <property type="entry name" value="cca-adding enzyme, domain 2"/>
    <property type="match status" value="1"/>
</dbReference>
<evidence type="ECO:0000256" key="4">
    <source>
        <dbReference type="ARBA" id="ARBA00022450"/>
    </source>
</evidence>
<keyword evidence="4 12" id="KW-0596">Phosphopantetheine</keyword>
<dbReference type="InterPro" id="IPR003231">
    <property type="entry name" value="ACP"/>
</dbReference>
<dbReference type="SUPFAM" id="SSF81891">
    <property type="entry name" value="Poly A polymerase C-terminal region-like"/>
    <property type="match status" value="1"/>
</dbReference>
<dbReference type="EMBL" id="CM007375">
    <property type="protein sequence ID" value="OIV97017.1"/>
    <property type="molecule type" value="Genomic_DNA"/>
</dbReference>
<name>A0A1J7GRU8_LUPAN</name>
<dbReference type="GO" id="GO:0031177">
    <property type="term" value="F:phosphopantetheine binding"/>
    <property type="evidence" value="ECO:0007669"/>
    <property type="project" value="InterPro"/>
</dbReference>
<dbReference type="Proteomes" id="UP000188354">
    <property type="component" value="Chromosome LG15"/>
</dbReference>
<dbReference type="STRING" id="3871.A0A1J7GRU8"/>
<keyword evidence="5 12" id="KW-0444">Lipid biosynthesis</keyword>
<dbReference type="PROSITE" id="PS50075">
    <property type="entry name" value="CARRIER"/>
    <property type="match status" value="1"/>
</dbReference>
<dbReference type="InterPro" id="IPR020806">
    <property type="entry name" value="PKS_PP-bd"/>
</dbReference>
<evidence type="ECO:0000313" key="16">
    <source>
        <dbReference type="Proteomes" id="UP000188354"/>
    </source>
</evidence>
<dbReference type="SUPFAM" id="SSF81301">
    <property type="entry name" value="Nucleotidyltransferase"/>
    <property type="match status" value="1"/>
</dbReference>
<dbReference type="Pfam" id="PF00550">
    <property type="entry name" value="PP-binding"/>
    <property type="match status" value="1"/>
</dbReference>
<organism evidence="15 16">
    <name type="scientific">Lupinus angustifolius</name>
    <name type="common">Narrow-leaved blue lupine</name>
    <dbReference type="NCBI Taxonomy" id="3871"/>
    <lineage>
        <taxon>Eukaryota</taxon>
        <taxon>Viridiplantae</taxon>
        <taxon>Streptophyta</taxon>
        <taxon>Embryophyta</taxon>
        <taxon>Tracheophyta</taxon>
        <taxon>Spermatophyta</taxon>
        <taxon>Magnoliopsida</taxon>
        <taxon>eudicotyledons</taxon>
        <taxon>Gunneridae</taxon>
        <taxon>Pentapetalae</taxon>
        <taxon>rosids</taxon>
        <taxon>fabids</taxon>
        <taxon>Fabales</taxon>
        <taxon>Fabaceae</taxon>
        <taxon>Papilionoideae</taxon>
        <taxon>50 kb inversion clade</taxon>
        <taxon>genistoids sensu lato</taxon>
        <taxon>core genistoids</taxon>
        <taxon>Genisteae</taxon>
        <taxon>Lupinus</taxon>
    </lineage>
</organism>
<dbReference type="NCBIfam" id="TIGR00517">
    <property type="entry name" value="acyl_carrier"/>
    <property type="match status" value="1"/>
</dbReference>
<dbReference type="Gene3D" id="3.30.460.10">
    <property type="entry name" value="Beta Polymerase, domain 2"/>
    <property type="match status" value="1"/>
</dbReference>
<dbReference type="InterPro" id="IPR032828">
    <property type="entry name" value="PolyA_RNA-bd"/>
</dbReference>
<keyword evidence="10" id="KW-0443">Lipid metabolism</keyword>
<comment type="similarity">
    <text evidence="3">Belongs to the acyl carrier protein (ACP) family.</text>
</comment>
<gene>
    <name evidence="15" type="ORF">TanjilG_03591</name>
</gene>
<sequence>MAVAGLKFVCKPNLHLPPTPFQCLRKVVPRFVATVQTKPFANQQCSTSFNEEEDKKPSAWKRLNSKELGIRNSMIGMTTKKVLNGLKKRGYDVYLVGSCVRDLILKRTPKDFDIITSAELEEVMRTFSWCEIIDKRFPVCHVHMDGTIVEVSTLDSTRSNVDMEFSHDIEAPTGCNKKDHLRWMNCLKRDFTINGLMFDPYARIVYDYMGGIEDIRTAKVQTIIPAATSFQEDHGLSDSIFPAAHILRAIRIAACLGFSISKETSQFVKSQSSSVLRLDKVRILMEMNNMLAYGSGEASLRLLWKYGLLDILLPFQAAYFVRHGFPRRDKRTNMLLSFFSNLDKLLAPDRPCHSSLWVGILALHKTLSDRPRDPLVVASFSLAVHNGGNLLEAVNIARMINKPYDVTFPELLDPSGLDAESLEAEILDLAESIRGTLLQMTNEYFVSQAMADYPEAPHSDLASYGISSLRTISIGWTKRSSPSLRTTGFRISCAAQPETLEKVVEIVKKQLALPAETEVTPETKFTALGADSLDTVEIVMNLEEEFGINVEDENSENITTVQEAAELIEKLIQKNGEAKK</sequence>
<comment type="function">
    <text evidence="1 12">Carrier of the growing fatty acid chain in fatty acid biosynthesis.</text>
</comment>
<keyword evidence="16" id="KW-1185">Reference proteome</keyword>
<dbReference type="GO" id="GO:0001680">
    <property type="term" value="P:tRNA 3'-terminal CCA addition"/>
    <property type="evidence" value="ECO:0007669"/>
    <property type="project" value="UniProtKB-ARBA"/>
</dbReference>
<keyword evidence="6" id="KW-0597">Phosphoprotein</keyword>
<keyword evidence="11 12" id="KW-0275">Fatty acid biosynthesis</keyword>
<dbReference type="PANTHER" id="PTHR43051:SF11">
    <property type="entry name" value="TRNA NUCLEOTIDYLTRANSFERASE_POLY(A) POLYMERASE"/>
    <property type="match status" value="1"/>
</dbReference>
<reference evidence="15 16" key="1">
    <citation type="journal article" date="2017" name="Plant Biotechnol. J.">
        <title>A comprehensive draft genome sequence for lupin (Lupinus angustifolius), an emerging health food: insights into plant-microbe interactions and legume evolution.</title>
        <authorList>
            <person name="Hane J.K."/>
            <person name="Ming Y."/>
            <person name="Kamphuis L.G."/>
            <person name="Nelson M.N."/>
            <person name="Garg G."/>
            <person name="Atkins C.A."/>
            <person name="Bayer P.E."/>
            <person name="Bravo A."/>
            <person name="Bringans S."/>
            <person name="Cannon S."/>
            <person name="Edwards D."/>
            <person name="Foley R."/>
            <person name="Gao L.L."/>
            <person name="Harrison M.J."/>
            <person name="Huang W."/>
            <person name="Hurgobin B."/>
            <person name="Li S."/>
            <person name="Liu C.W."/>
            <person name="McGrath A."/>
            <person name="Morahan G."/>
            <person name="Murray J."/>
            <person name="Weller J."/>
            <person name="Jian J."/>
            <person name="Singh K.B."/>
        </authorList>
    </citation>
    <scope>NUCLEOTIDE SEQUENCE [LARGE SCALE GENOMIC DNA]</scope>
    <source>
        <strain evidence="16">cv. Tanjil</strain>
        <tissue evidence="15">Whole plant</tissue>
    </source>
</reference>
<keyword evidence="7 13" id="KW-0808">Transferase</keyword>
<dbReference type="AlphaFoldDB" id="A0A1J7GRU8"/>
<keyword evidence="8" id="KW-0547">Nucleotide-binding</keyword>
<protein>
    <recommendedName>
        <fullName evidence="12">Acyl carrier protein</fullName>
    </recommendedName>
</protein>
<dbReference type="SUPFAM" id="SSF47336">
    <property type="entry name" value="ACP-like"/>
    <property type="match status" value="1"/>
</dbReference>
<evidence type="ECO:0000256" key="3">
    <source>
        <dbReference type="ARBA" id="ARBA00010930"/>
    </source>
</evidence>
<dbReference type="GO" id="GO:0000166">
    <property type="term" value="F:nucleotide binding"/>
    <property type="evidence" value="ECO:0007669"/>
    <property type="project" value="UniProtKB-KW"/>
</dbReference>
<evidence type="ECO:0000256" key="11">
    <source>
        <dbReference type="ARBA" id="ARBA00023160"/>
    </source>
</evidence>
<dbReference type="Gramene" id="OIV97017">
    <property type="protein sequence ID" value="OIV97017"/>
    <property type="gene ID" value="TanjilG_03591"/>
</dbReference>
<evidence type="ECO:0000256" key="5">
    <source>
        <dbReference type="ARBA" id="ARBA00022516"/>
    </source>
</evidence>
<dbReference type="GO" id="GO:0006633">
    <property type="term" value="P:fatty acid biosynthetic process"/>
    <property type="evidence" value="ECO:0007669"/>
    <property type="project" value="UniProtKB-KW"/>
</dbReference>
<proteinExistence type="inferred from homology"/>
<evidence type="ECO:0000256" key="10">
    <source>
        <dbReference type="ARBA" id="ARBA00023098"/>
    </source>
</evidence>
<dbReference type="Pfam" id="PF01743">
    <property type="entry name" value="PolyA_pol"/>
    <property type="match status" value="1"/>
</dbReference>
<keyword evidence="13" id="KW-0694">RNA-binding</keyword>
<dbReference type="PROSITE" id="PS00012">
    <property type="entry name" value="PHOSPHOPANTETHEINE"/>
    <property type="match status" value="1"/>
</dbReference>
<dbReference type="PANTHER" id="PTHR43051">
    <property type="entry name" value="POLYNUCLEOTIDE ADENYLYLTRANSFERASE FAMILY PROTEIN"/>
    <property type="match status" value="1"/>
</dbReference>
<evidence type="ECO:0000256" key="13">
    <source>
        <dbReference type="RuleBase" id="RU003953"/>
    </source>
</evidence>
<dbReference type="InterPro" id="IPR052191">
    <property type="entry name" value="tRNA_ntf/polyA_polymerase_I"/>
</dbReference>
<dbReference type="Gene3D" id="1.10.1200.10">
    <property type="entry name" value="ACP-like"/>
    <property type="match status" value="1"/>
</dbReference>
<evidence type="ECO:0000256" key="12">
    <source>
        <dbReference type="RuleBase" id="RU000722"/>
    </source>
</evidence>
<feature type="domain" description="Carrier" evidence="14">
    <location>
        <begin position="497"/>
        <end position="572"/>
    </location>
</feature>
<dbReference type="InterPro" id="IPR009081">
    <property type="entry name" value="PP-bd_ACP"/>
</dbReference>
<evidence type="ECO:0000256" key="7">
    <source>
        <dbReference type="ARBA" id="ARBA00022679"/>
    </source>
</evidence>
<dbReference type="InterPro" id="IPR036736">
    <property type="entry name" value="ACP-like_sf"/>
</dbReference>
<accession>A0A1J7GRU8</accession>
<dbReference type="NCBIfam" id="NF002148">
    <property type="entry name" value="PRK00982.1-2"/>
    <property type="match status" value="1"/>
</dbReference>
<dbReference type="InterPro" id="IPR002646">
    <property type="entry name" value="PolA_pol_head_dom"/>
</dbReference>
<dbReference type="SMART" id="SM00823">
    <property type="entry name" value="PKS_PP"/>
    <property type="match status" value="1"/>
</dbReference>
<evidence type="ECO:0000256" key="2">
    <source>
        <dbReference type="ARBA" id="ARBA00007265"/>
    </source>
</evidence>
<keyword evidence="9" id="KW-0276">Fatty acid metabolism</keyword>
<evidence type="ECO:0000256" key="6">
    <source>
        <dbReference type="ARBA" id="ARBA00022553"/>
    </source>
</evidence>
<dbReference type="GO" id="GO:0016779">
    <property type="term" value="F:nucleotidyltransferase activity"/>
    <property type="evidence" value="ECO:0007669"/>
    <property type="project" value="InterPro"/>
</dbReference>
<dbReference type="InterPro" id="IPR043519">
    <property type="entry name" value="NT_sf"/>
</dbReference>
<evidence type="ECO:0000256" key="1">
    <source>
        <dbReference type="ARBA" id="ARBA00003180"/>
    </source>
</evidence>
<evidence type="ECO:0000256" key="9">
    <source>
        <dbReference type="ARBA" id="ARBA00022832"/>
    </source>
</evidence>
<dbReference type="GO" id="GO:0003723">
    <property type="term" value="F:RNA binding"/>
    <property type="evidence" value="ECO:0007669"/>
    <property type="project" value="UniProtKB-KW"/>
</dbReference>
<evidence type="ECO:0000259" key="14">
    <source>
        <dbReference type="PROSITE" id="PS50075"/>
    </source>
</evidence>
<comment type="similarity">
    <text evidence="2 13">Belongs to the tRNA nucleotidyltransferase/poly(A) polymerase family.</text>
</comment>
<dbReference type="InterPro" id="IPR006162">
    <property type="entry name" value="Ppantetheine_attach_site"/>
</dbReference>
<dbReference type="HAMAP" id="MF_01217">
    <property type="entry name" value="Acyl_carrier"/>
    <property type="match status" value="1"/>
</dbReference>